<dbReference type="WBParaSite" id="JU765_v2.g18907.t1">
    <property type="protein sequence ID" value="JU765_v2.g18907.t1"/>
    <property type="gene ID" value="JU765_v2.g18907"/>
</dbReference>
<name>A0AC34QSK5_9BILA</name>
<sequence length="548" mass="63023">MGPLPPFDWKRVKNQDAYSMFLPPMYQEAFAIGDFIFPESKLYYFSFMAPRRHTKTERNQWKYQCRPRNGDADPFTILKSWMLTEIDDDYDYPQVFASDDLKSFDDGFFMPDMTEKPCCSSAKFSRTNTLSSGFADDEDENDYGIVDSITDEHSVKSSRPHSPIQFEFSLNFKEFPPVDSGISSGVSDDSRISSNFVPKKKAGKKIKWRPISEVILNQEDSMGYYTDNFQEAEPRNVRRNSNDFVYDEAEFPKLIDLGDVDKNVEPYEISRLDYLSDTICELYENLAQSRGTLLKKLQLRDLIYEKISPCFTTSGLYIVGSSLNGFGNEKSDMDLCLMITEMELDQKTDAINVLKVVQMALNECSYVKTCQLIEAKVPILRIQFNEPFDGITVDLNANNSVAIKNTHLLCYYAFSDWRIRPLVAILNLSVPLYPQPFCANSDATLGELLIGFFNYYAQTFDYEKNVISVRLGKPVDRNAVITNNRTQWSPIVIEEPFTQSNTAHSIFDQNVFDAIKLKFQEAYNILNETRDINELLSVKPYQSPYFIP</sequence>
<dbReference type="Proteomes" id="UP000887576">
    <property type="component" value="Unplaced"/>
</dbReference>
<accession>A0AC34QSK5</accession>
<protein>
    <submittedName>
        <fullName evidence="2">PAP-associated domain-containing protein</fullName>
    </submittedName>
</protein>
<evidence type="ECO:0000313" key="2">
    <source>
        <dbReference type="WBParaSite" id="JU765_v2.g18907.t1"/>
    </source>
</evidence>
<organism evidence="1 2">
    <name type="scientific">Panagrolaimus sp. JU765</name>
    <dbReference type="NCBI Taxonomy" id="591449"/>
    <lineage>
        <taxon>Eukaryota</taxon>
        <taxon>Metazoa</taxon>
        <taxon>Ecdysozoa</taxon>
        <taxon>Nematoda</taxon>
        <taxon>Chromadorea</taxon>
        <taxon>Rhabditida</taxon>
        <taxon>Tylenchina</taxon>
        <taxon>Panagrolaimomorpha</taxon>
        <taxon>Panagrolaimoidea</taxon>
        <taxon>Panagrolaimidae</taxon>
        <taxon>Panagrolaimus</taxon>
    </lineage>
</organism>
<reference evidence="2" key="1">
    <citation type="submission" date="2022-11" db="UniProtKB">
        <authorList>
            <consortium name="WormBaseParasite"/>
        </authorList>
    </citation>
    <scope>IDENTIFICATION</scope>
</reference>
<evidence type="ECO:0000313" key="1">
    <source>
        <dbReference type="Proteomes" id="UP000887576"/>
    </source>
</evidence>
<proteinExistence type="predicted"/>